<dbReference type="EMBL" id="CP063458">
    <property type="protein sequence ID" value="QOV91111.1"/>
    <property type="molecule type" value="Genomic_DNA"/>
</dbReference>
<sequence length="1823" mass="196944">MSRNRVRAILVAAVLSCGMPAISSGQEVAGAAFKDGVTAFNAGQFDKARELFATASQTDNKNPEVYLWLGKAEYQLGQVDAAVAAWQKTSVLAPNEPYAKQMLKVLTGQKASADTTLSIIEALLKDELWDSAVTAADRLLADRALTDSQRAKASILRMRGLLPIGKTPHALTTASELLVTQPAMANDPELRTLIGLAKVRTNDSRVLEGLETLRDVVAKNPNTPSAALAEFELLNYDLSQSLDAAKVAALAKWIADHPTHEQLPAARRRLIDGYLALASVGGEPRRDAVLSPSDLAAIEATTLMYKQVAKADEAVSLTNRIVNYLNERYEKFGAVGAAKAGAEALLKSNPTSSSRLITLRADARYSMKLAIAELEALVAAGQVKGPAGQLPAGVAEVLRVFAAINKEPAGGGAWKEQAAMAEQIRQLAAQIPWGDKPTALKPLLDWSVQVALPVVKDNADTTAVAMASRTIAEVGREVPVVKLALSVNTPLLAALSPDRPEWAEAAWRQVDLLNASAVELFRDNVAAGKAADNAKLSQPQQDLIAVLGEIVKRQVSAAPRAFDRLNSHLLTWTSANQHANAEAAYAQLAGLLPATQKQQVDLALVNLWIRQAIDDENRLTAAGLAVGKDVDARLLKAAQRLYELQADRSPTDPYLQQVRSLSLSIVNHYAQKKDFAAARTIASAKPQGAGAKPSPAGDTFAQFQLARLSVDAARRELADQLSQFGGSKVLALSDAMKAAIAAHTKFIADHPTDPLAEQSAQAVLAVADTYQQQGAFDAAAQIYRDLATFAAGKPALSQATPISPSLEERAAFAAIGAMENKARASLQASRAAEKGEITPPTKITDDYTAALAAYETYIKARPDSALVGAAIGRVMAMALDWTRVDAWDVADGVYAVLLKPELKIRDPERLEFARGMCQIGKVMPDHAREVLTALTSGRQGVSPDSGLTVSGVAMAPTTPVPGGVPPPAVSAPVGSAFGGGIGASGPASTPMPETAATGKPMSDAGAFGGDASKFVKAEDSLARADREVIAAISAQEARRSAMIAQLRDAKEMKGKLNYQNAANQPQEMPAQQGQQRPGDAPPVLSEAEIARQSAALESANKIFRDIRKKYAATRTAEQSRGEIMVIVGHWRANGQWQRAAEQARAFLTDNPKDAELPRLRLAIAQDTLAWAGQSVDPAKMGNNRQLFLAEVSKRFDAARAEFARIVAEFPDERQLRLDAQWQLATSFLTQAHTVGNSSPTLARGQYVRAVKEMQRAAGEYYDHPQVQTIPQILWDISQELTSRGFHEEAISVWNDLVIQFPANPLAQQAAQQMAASYQSNLGRPLRAAEVYLEINFARGGADPAAQNAIYQIGASLKQQSRWVEALHVLGTFVASFPRHPEAGQALTMIGQIHQTNEAWADAIEAYKRVTIEYASNGQWVQEARWAIAECTLNLSLWREAIGAYQSFVNSYPKDPRVAEANRRTGILKDIAKYQQLVDENGPKAFDAQFQIATITQGQLGNPTKAVGEFRKVAQKWPGSHLADDALYQVGLSYLSLNRTGDARDAMAVMARTYPESPLADDALLAIGKSYEEEAQQIAGYTREQQFDLNKDVQQKQAYGRVNSARVSNRAAQQAKIQELRQGGKGAQAELEEARGANDNFLWDQAAVNMAATKAQQDIEAMTCSQLADKQDKINVALRKAVESYAAAGKVPGADKAGEALLRVATIYGERLNDSQQAMATWLEIVRQFSGTAVAEEASWRIAQNYERDAKYAEAIDAYKSFLRNYRGSNRAADAQFAVAENYEHLNEWVKAMDSYGNYVNSFPQGPMIEKAKEQITWIKTYRL</sequence>
<dbReference type="Proteomes" id="UP000593765">
    <property type="component" value="Chromosome"/>
</dbReference>
<evidence type="ECO:0000256" key="2">
    <source>
        <dbReference type="SAM" id="SignalP"/>
    </source>
</evidence>
<keyword evidence="2" id="KW-0732">Signal</keyword>
<feature type="signal peptide" evidence="2">
    <location>
        <begin position="1"/>
        <end position="23"/>
    </location>
</feature>
<dbReference type="KEGG" id="hbs:IPV69_07070"/>
<dbReference type="PROSITE" id="PS50005">
    <property type="entry name" value="TPR"/>
    <property type="match status" value="1"/>
</dbReference>
<feature type="chain" id="PRO_5034594435" evidence="2">
    <location>
        <begin position="24"/>
        <end position="1823"/>
    </location>
</feature>
<evidence type="ECO:0000256" key="1">
    <source>
        <dbReference type="PROSITE-ProRule" id="PRU00339"/>
    </source>
</evidence>
<dbReference type="RefSeq" id="WP_206294239.1">
    <property type="nucleotide sequence ID" value="NZ_CP063458.1"/>
</dbReference>
<organism evidence="3 4">
    <name type="scientific">Humisphaera borealis</name>
    <dbReference type="NCBI Taxonomy" id="2807512"/>
    <lineage>
        <taxon>Bacteria</taxon>
        <taxon>Pseudomonadati</taxon>
        <taxon>Planctomycetota</taxon>
        <taxon>Phycisphaerae</taxon>
        <taxon>Tepidisphaerales</taxon>
        <taxon>Tepidisphaeraceae</taxon>
        <taxon>Humisphaera</taxon>
    </lineage>
</organism>
<dbReference type="Pfam" id="PF14559">
    <property type="entry name" value="TPR_19"/>
    <property type="match status" value="1"/>
</dbReference>
<reference evidence="3 4" key="1">
    <citation type="submission" date="2020-10" db="EMBL/GenBank/DDBJ databases">
        <title>Wide distribution of Phycisphaera-like planctomycetes from WD2101 soil group in peatlands and genome analysis of the first cultivated representative.</title>
        <authorList>
            <person name="Dedysh S.N."/>
            <person name="Beletsky A.V."/>
            <person name="Ivanova A."/>
            <person name="Kulichevskaya I.S."/>
            <person name="Suzina N.E."/>
            <person name="Philippov D.A."/>
            <person name="Rakitin A.L."/>
            <person name="Mardanov A.V."/>
            <person name="Ravin N.V."/>
        </authorList>
    </citation>
    <scope>NUCLEOTIDE SEQUENCE [LARGE SCALE GENOMIC DNA]</scope>
    <source>
        <strain evidence="3 4">M1803</strain>
    </source>
</reference>
<feature type="repeat" description="TPR" evidence="1">
    <location>
        <begin position="63"/>
        <end position="96"/>
    </location>
</feature>
<dbReference type="Pfam" id="PF13432">
    <property type="entry name" value="TPR_16"/>
    <property type="match status" value="1"/>
</dbReference>
<dbReference type="SUPFAM" id="SSF48452">
    <property type="entry name" value="TPR-like"/>
    <property type="match status" value="3"/>
</dbReference>
<name>A0A7M2X1V0_9BACT</name>
<dbReference type="Pfam" id="PF13174">
    <property type="entry name" value="TPR_6"/>
    <property type="match status" value="2"/>
</dbReference>
<keyword evidence="4" id="KW-1185">Reference proteome</keyword>
<protein>
    <submittedName>
        <fullName evidence="3">Tetratricopeptide repeat protein</fullName>
    </submittedName>
</protein>
<evidence type="ECO:0000313" key="3">
    <source>
        <dbReference type="EMBL" id="QOV91111.1"/>
    </source>
</evidence>
<evidence type="ECO:0000313" key="4">
    <source>
        <dbReference type="Proteomes" id="UP000593765"/>
    </source>
</evidence>
<accession>A0A7M2X1V0</accession>
<dbReference type="InterPro" id="IPR019734">
    <property type="entry name" value="TPR_rpt"/>
</dbReference>
<dbReference type="Gene3D" id="1.25.40.10">
    <property type="entry name" value="Tetratricopeptide repeat domain"/>
    <property type="match status" value="7"/>
</dbReference>
<keyword evidence="1" id="KW-0802">TPR repeat</keyword>
<dbReference type="SMART" id="SM00028">
    <property type="entry name" value="TPR"/>
    <property type="match status" value="4"/>
</dbReference>
<gene>
    <name evidence="3" type="ORF">IPV69_07070</name>
</gene>
<proteinExistence type="predicted"/>
<dbReference type="InterPro" id="IPR011990">
    <property type="entry name" value="TPR-like_helical_dom_sf"/>
</dbReference>